<dbReference type="InterPro" id="IPR018309">
    <property type="entry name" value="Tscrpt_reg_PadR_C"/>
</dbReference>
<dbReference type="Pfam" id="PF10400">
    <property type="entry name" value="Vir_act_alpha_C"/>
    <property type="match status" value="1"/>
</dbReference>
<dbReference type="PANTHER" id="PTHR43252">
    <property type="entry name" value="TRANSCRIPTIONAL REGULATOR YQJI"/>
    <property type="match status" value="1"/>
</dbReference>
<dbReference type="Proteomes" id="UP000316560">
    <property type="component" value="Unassembled WGS sequence"/>
</dbReference>
<dbReference type="EMBL" id="VFRA01000001">
    <property type="protein sequence ID" value="TQO21158.1"/>
    <property type="molecule type" value="Genomic_DNA"/>
</dbReference>
<feature type="domain" description="Transcription regulator PadR C-terminal" evidence="3">
    <location>
        <begin position="116"/>
        <end position="195"/>
    </location>
</feature>
<protein>
    <submittedName>
        <fullName evidence="4">DNA-binding PadR family transcriptional regulator</fullName>
    </submittedName>
</protein>
<proteinExistence type="predicted"/>
<dbReference type="InterPro" id="IPR036390">
    <property type="entry name" value="WH_DNA-bd_sf"/>
</dbReference>
<dbReference type="Gene3D" id="1.10.10.10">
    <property type="entry name" value="Winged helix-like DNA-binding domain superfamily/Winged helix DNA-binding domain"/>
    <property type="match status" value="1"/>
</dbReference>
<feature type="domain" description="Transcription regulator PadR N-terminal" evidence="2">
    <location>
        <begin position="22"/>
        <end position="102"/>
    </location>
</feature>
<dbReference type="GO" id="GO:0003677">
    <property type="term" value="F:DNA binding"/>
    <property type="evidence" value="ECO:0007669"/>
    <property type="project" value="UniProtKB-KW"/>
</dbReference>
<evidence type="ECO:0000313" key="4">
    <source>
        <dbReference type="EMBL" id="TQO21158.1"/>
    </source>
</evidence>
<keyword evidence="4" id="KW-0238">DNA-binding</keyword>
<sequence>MHILGREAPLLGRFDMSIRHSLLAILAQGPCYGYQLRAEFDRRTGSTWPLNVGQVYNTLDRLVRDKLVEKTVRSHDGRIEVDPSTGQHTYYTVTDAGQRECEQWLFSPVKSYSVSRDKLALKVALAVTLPGVDAHGVIEQQRNATRDALDALTAGASLRTGATTAGHFAQELVADSMQAHAEAELRWLDHVEKALHRASADGRASAFPHNTVKPKRGRPASDSHKQEALVR</sequence>
<name>A0A8H2PZY7_9MICO</name>
<dbReference type="PANTHER" id="PTHR43252:SF6">
    <property type="entry name" value="NEGATIVE TRANSCRIPTION REGULATOR PADR"/>
    <property type="match status" value="1"/>
</dbReference>
<dbReference type="AlphaFoldDB" id="A0A8H2PZY7"/>
<gene>
    <name evidence="4" type="ORF">FB472_2832</name>
</gene>
<dbReference type="InterPro" id="IPR036388">
    <property type="entry name" value="WH-like_DNA-bd_sf"/>
</dbReference>
<dbReference type="Pfam" id="PF03551">
    <property type="entry name" value="PadR"/>
    <property type="match status" value="1"/>
</dbReference>
<dbReference type="InterPro" id="IPR005149">
    <property type="entry name" value="Tscrpt_reg_PadR_N"/>
</dbReference>
<evidence type="ECO:0000313" key="5">
    <source>
        <dbReference type="Proteomes" id="UP000316560"/>
    </source>
</evidence>
<evidence type="ECO:0000259" key="2">
    <source>
        <dbReference type="Pfam" id="PF03551"/>
    </source>
</evidence>
<feature type="compositionally biased region" description="Basic and acidic residues" evidence="1">
    <location>
        <begin position="219"/>
        <end position="231"/>
    </location>
</feature>
<organism evidence="4 5">
    <name type="scientific">Rhodoglobus vestalii</name>
    <dbReference type="NCBI Taxonomy" id="193384"/>
    <lineage>
        <taxon>Bacteria</taxon>
        <taxon>Bacillati</taxon>
        <taxon>Actinomycetota</taxon>
        <taxon>Actinomycetes</taxon>
        <taxon>Micrococcales</taxon>
        <taxon>Microbacteriaceae</taxon>
        <taxon>Rhodoglobus</taxon>
    </lineage>
</organism>
<evidence type="ECO:0000256" key="1">
    <source>
        <dbReference type="SAM" id="MobiDB-lite"/>
    </source>
</evidence>
<accession>A0A8H2PZY7</accession>
<reference evidence="4 5" key="1">
    <citation type="submission" date="2019-06" db="EMBL/GenBank/DDBJ databases">
        <title>Sequencing the genomes of 1000 actinobacteria strains.</title>
        <authorList>
            <person name="Klenk H.-P."/>
        </authorList>
    </citation>
    <scope>NUCLEOTIDE SEQUENCE [LARGE SCALE GENOMIC DNA]</scope>
    <source>
        <strain evidence="4 5">DSM 21947</strain>
    </source>
</reference>
<evidence type="ECO:0000259" key="3">
    <source>
        <dbReference type="Pfam" id="PF10400"/>
    </source>
</evidence>
<keyword evidence="5" id="KW-1185">Reference proteome</keyword>
<feature type="region of interest" description="Disordered" evidence="1">
    <location>
        <begin position="198"/>
        <end position="231"/>
    </location>
</feature>
<comment type="caution">
    <text evidence="4">The sequence shown here is derived from an EMBL/GenBank/DDBJ whole genome shotgun (WGS) entry which is preliminary data.</text>
</comment>
<dbReference type="SUPFAM" id="SSF46785">
    <property type="entry name" value="Winged helix' DNA-binding domain"/>
    <property type="match status" value="1"/>
</dbReference>